<keyword evidence="3" id="KW-0808">Transferase</keyword>
<dbReference type="Gene3D" id="3.40.50.2000">
    <property type="entry name" value="Glycogen Phosphorylase B"/>
    <property type="match status" value="2"/>
</dbReference>
<dbReference type="Proteomes" id="UP000324646">
    <property type="component" value="Chromosome"/>
</dbReference>
<dbReference type="PANTHER" id="PTHR12526">
    <property type="entry name" value="GLYCOSYLTRANSFERASE"/>
    <property type="match status" value="1"/>
</dbReference>
<dbReference type="PANTHER" id="PTHR12526:SF638">
    <property type="entry name" value="SPORE COAT PROTEIN SA"/>
    <property type="match status" value="1"/>
</dbReference>
<dbReference type="SUPFAM" id="SSF53756">
    <property type="entry name" value="UDP-Glycosyltransferase/glycogen phosphorylase"/>
    <property type="match status" value="1"/>
</dbReference>
<proteinExistence type="predicted"/>
<dbReference type="Pfam" id="PF00534">
    <property type="entry name" value="Glycos_transf_1"/>
    <property type="match status" value="1"/>
</dbReference>
<dbReference type="Pfam" id="PF13439">
    <property type="entry name" value="Glyco_transf_4"/>
    <property type="match status" value="1"/>
</dbReference>
<evidence type="ECO:0000259" key="1">
    <source>
        <dbReference type="Pfam" id="PF00534"/>
    </source>
</evidence>
<evidence type="ECO:0000259" key="2">
    <source>
        <dbReference type="Pfam" id="PF13439"/>
    </source>
</evidence>
<reference evidence="3 4" key="1">
    <citation type="submission" date="2019-07" db="EMBL/GenBank/DDBJ databases">
        <title>Complete genome of Crassaminicella thermophila SY095.</title>
        <authorList>
            <person name="Li X."/>
        </authorList>
    </citation>
    <scope>NUCLEOTIDE SEQUENCE [LARGE SCALE GENOMIC DNA]</scope>
    <source>
        <strain evidence="3 4">SY095</strain>
    </source>
</reference>
<protein>
    <submittedName>
        <fullName evidence="3">Glycosyltransferase family 4 protein</fullName>
    </submittedName>
</protein>
<dbReference type="OrthoDB" id="9795068at2"/>
<dbReference type="GO" id="GO:0016757">
    <property type="term" value="F:glycosyltransferase activity"/>
    <property type="evidence" value="ECO:0007669"/>
    <property type="project" value="InterPro"/>
</dbReference>
<gene>
    <name evidence="3" type="ORF">FQB35_00240</name>
</gene>
<keyword evidence="4" id="KW-1185">Reference proteome</keyword>
<sequence>MKIAMICTEKLPVPPILGGAIQIYINALLPILSKHHEITLFSLYNSKLPSREKKGNIRHIRVLGKTADQYINNIKNEISKEKFDLIHVFNRPLWVLRIMDVAKDSTISLSLHNEMFSPKKINKARAQKCIDRVSFISTVSKFIADDVASMYPSAKDKLYPVYSAVDLNRIKPFWDESIIEERKSLRRQYGLENHKIILSVGRLSKKKGSHIILKAMEKVMNTYSNTALVFVGSKWYGSNATDDYVKKVQEFSKRLKGSVIFTGFLVPDEVPKYYNMGDIFVCASQWREPLARVHYEAMAAGLPIITTDRGGNAEVIEENINGISIKEYNNPDIMAQKIIYLLENEKIALNMGKMGRKFAEEKYHWERVASDLLKLFKTV</sequence>
<dbReference type="InterPro" id="IPR001296">
    <property type="entry name" value="Glyco_trans_1"/>
</dbReference>
<feature type="domain" description="Glycosyl transferase family 1" evidence="1">
    <location>
        <begin position="182"/>
        <end position="357"/>
    </location>
</feature>
<dbReference type="AlphaFoldDB" id="A0A5C0SCJ7"/>
<evidence type="ECO:0000313" key="4">
    <source>
        <dbReference type="Proteomes" id="UP000324646"/>
    </source>
</evidence>
<dbReference type="RefSeq" id="WP_148807998.1">
    <property type="nucleotide sequence ID" value="NZ_CP042243.1"/>
</dbReference>
<dbReference type="CDD" id="cd03801">
    <property type="entry name" value="GT4_PimA-like"/>
    <property type="match status" value="1"/>
</dbReference>
<dbReference type="InterPro" id="IPR028098">
    <property type="entry name" value="Glyco_trans_4-like_N"/>
</dbReference>
<dbReference type="KEGG" id="crs:FQB35_00240"/>
<organism evidence="3 4">
    <name type="scientific">Crassaminicella thermophila</name>
    <dbReference type="NCBI Taxonomy" id="2599308"/>
    <lineage>
        <taxon>Bacteria</taxon>
        <taxon>Bacillati</taxon>
        <taxon>Bacillota</taxon>
        <taxon>Clostridia</taxon>
        <taxon>Eubacteriales</taxon>
        <taxon>Clostridiaceae</taxon>
        <taxon>Crassaminicella</taxon>
    </lineage>
</organism>
<accession>A0A5C0SCJ7</accession>
<dbReference type="EMBL" id="CP042243">
    <property type="protein sequence ID" value="QEK10924.1"/>
    <property type="molecule type" value="Genomic_DNA"/>
</dbReference>
<evidence type="ECO:0000313" key="3">
    <source>
        <dbReference type="EMBL" id="QEK10924.1"/>
    </source>
</evidence>
<name>A0A5C0SCJ7_CRATE</name>
<feature type="domain" description="Glycosyltransferase subfamily 4-like N-terminal" evidence="2">
    <location>
        <begin position="32"/>
        <end position="169"/>
    </location>
</feature>